<comment type="similarity">
    <text evidence="2">Belongs to the EamA transporter family.</text>
</comment>
<keyword evidence="5 7" id="KW-1133">Transmembrane helix</keyword>
<evidence type="ECO:0000256" key="3">
    <source>
        <dbReference type="ARBA" id="ARBA00022475"/>
    </source>
</evidence>
<dbReference type="Pfam" id="PF00892">
    <property type="entry name" value="EamA"/>
    <property type="match status" value="2"/>
</dbReference>
<feature type="transmembrane region" description="Helical" evidence="7">
    <location>
        <begin position="29"/>
        <end position="48"/>
    </location>
</feature>
<dbReference type="SUPFAM" id="SSF103481">
    <property type="entry name" value="Multidrug resistance efflux transporter EmrE"/>
    <property type="match status" value="2"/>
</dbReference>
<feature type="transmembrane region" description="Helical" evidence="7">
    <location>
        <begin position="248"/>
        <end position="264"/>
    </location>
</feature>
<feature type="transmembrane region" description="Helical" evidence="7">
    <location>
        <begin position="60"/>
        <end position="83"/>
    </location>
</feature>
<dbReference type="EMBL" id="JAFHKS010000038">
    <property type="protein sequence ID" value="MBN3543957.1"/>
    <property type="molecule type" value="Genomic_DNA"/>
</dbReference>
<evidence type="ECO:0000256" key="5">
    <source>
        <dbReference type="ARBA" id="ARBA00022989"/>
    </source>
</evidence>
<dbReference type="Proteomes" id="UP001319060">
    <property type="component" value="Unassembled WGS sequence"/>
</dbReference>
<protein>
    <submittedName>
        <fullName evidence="9">EamA family transporter</fullName>
    </submittedName>
</protein>
<dbReference type="PANTHER" id="PTHR32322">
    <property type="entry name" value="INNER MEMBRANE TRANSPORTER"/>
    <property type="match status" value="1"/>
</dbReference>
<keyword evidence="6 7" id="KW-0472">Membrane</keyword>
<sequence length="306" mass="33574">MIIVNFILMCLIFGTTFLAIKVGVDGGLPPFFSAGIRFFTAGCILYFIMMLRKKGNLSVLLSKESFITGSTLTFGTFSTLYWAEQYVTSGMGAVLSATGPLMILLIQTLVLRIRLSKQSLVGCIISFIGVIMLLLPNLNISKSYLLLLSCLLILLGQLAFASGTLYSKKVSERFSNSSPILLNASQMIHGGILLLVLSLFSESISVEQLTNHVTIGSLLYLTVFGSMIAHTLYYWLVKNTDPVFPSTWLYISPLIAIGLGTLIYNEYVSWIMVTGGLTIVLGLIIINVSNLEIFSKKARVHQREGL</sequence>
<feature type="transmembrane region" description="Helical" evidence="7">
    <location>
        <begin position="187"/>
        <end position="206"/>
    </location>
</feature>
<keyword evidence="3" id="KW-1003">Cell membrane</keyword>
<evidence type="ECO:0000313" key="9">
    <source>
        <dbReference type="EMBL" id="MBN3543957.1"/>
    </source>
</evidence>
<comment type="subcellular location">
    <subcellularLocation>
        <location evidence="1">Cell membrane</location>
        <topology evidence="1">Multi-pass membrane protein</topology>
    </subcellularLocation>
</comment>
<feature type="transmembrane region" description="Helical" evidence="7">
    <location>
        <begin position="120"/>
        <end position="138"/>
    </location>
</feature>
<dbReference type="RefSeq" id="WP_188404388.1">
    <property type="nucleotide sequence ID" value="NZ_BMCE01000005.1"/>
</dbReference>
<evidence type="ECO:0000256" key="2">
    <source>
        <dbReference type="ARBA" id="ARBA00007362"/>
    </source>
</evidence>
<feature type="transmembrane region" description="Helical" evidence="7">
    <location>
        <begin position="270"/>
        <end position="289"/>
    </location>
</feature>
<dbReference type="PANTHER" id="PTHR32322:SF18">
    <property type="entry name" value="S-ADENOSYLMETHIONINE_S-ADENOSYLHOMOCYSTEINE TRANSPORTER"/>
    <property type="match status" value="1"/>
</dbReference>
<feature type="transmembrane region" description="Helical" evidence="7">
    <location>
        <begin position="218"/>
        <end position="236"/>
    </location>
</feature>
<evidence type="ECO:0000256" key="7">
    <source>
        <dbReference type="SAM" id="Phobius"/>
    </source>
</evidence>
<feature type="transmembrane region" description="Helical" evidence="7">
    <location>
        <begin position="89"/>
        <end position="113"/>
    </location>
</feature>
<name>A0ABS2Z8S8_9BACL</name>
<dbReference type="InterPro" id="IPR000620">
    <property type="entry name" value="EamA_dom"/>
</dbReference>
<feature type="domain" description="EamA" evidence="8">
    <location>
        <begin position="149"/>
        <end position="287"/>
    </location>
</feature>
<dbReference type="InterPro" id="IPR050638">
    <property type="entry name" value="AA-Vitamin_Transporters"/>
</dbReference>
<evidence type="ECO:0000259" key="8">
    <source>
        <dbReference type="Pfam" id="PF00892"/>
    </source>
</evidence>
<evidence type="ECO:0000256" key="1">
    <source>
        <dbReference type="ARBA" id="ARBA00004651"/>
    </source>
</evidence>
<feature type="domain" description="EamA" evidence="8">
    <location>
        <begin position="3"/>
        <end position="134"/>
    </location>
</feature>
<keyword evidence="10" id="KW-1185">Reference proteome</keyword>
<reference evidence="9 10" key="1">
    <citation type="submission" date="2021-01" db="EMBL/GenBank/DDBJ databases">
        <title>Genome Sequencing of Type Strains.</title>
        <authorList>
            <person name="Lemaire J.F."/>
            <person name="Inderbitzin P."/>
            <person name="Collins S.B."/>
            <person name="Wespe N."/>
            <person name="Knight-Connoni V."/>
        </authorList>
    </citation>
    <scope>NUCLEOTIDE SEQUENCE [LARGE SCALE GENOMIC DNA]</scope>
    <source>
        <strain evidence="9 10">DSM 14730</strain>
    </source>
</reference>
<evidence type="ECO:0000256" key="6">
    <source>
        <dbReference type="ARBA" id="ARBA00023136"/>
    </source>
</evidence>
<proteinExistence type="inferred from homology"/>
<accession>A0ABS2Z8S8</accession>
<feature type="transmembrane region" description="Helical" evidence="7">
    <location>
        <begin position="144"/>
        <end position="166"/>
    </location>
</feature>
<organism evidence="9 10">
    <name type="scientific">Fictibacillus barbaricus</name>
    <dbReference type="NCBI Taxonomy" id="182136"/>
    <lineage>
        <taxon>Bacteria</taxon>
        <taxon>Bacillati</taxon>
        <taxon>Bacillota</taxon>
        <taxon>Bacilli</taxon>
        <taxon>Bacillales</taxon>
        <taxon>Fictibacillaceae</taxon>
        <taxon>Fictibacillus</taxon>
    </lineage>
</organism>
<dbReference type="InterPro" id="IPR037185">
    <property type="entry name" value="EmrE-like"/>
</dbReference>
<evidence type="ECO:0000256" key="4">
    <source>
        <dbReference type="ARBA" id="ARBA00022692"/>
    </source>
</evidence>
<evidence type="ECO:0000313" key="10">
    <source>
        <dbReference type="Proteomes" id="UP001319060"/>
    </source>
</evidence>
<keyword evidence="4 7" id="KW-0812">Transmembrane</keyword>
<comment type="caution">
    <text evidence="9">The sequence shown here is derived from an EMBL/GenBank/DDBJ whole genome shotgun (WGS) entry which is preliminary data.</text>
</comment>
<gene>
    <name evidence="9" type="ORF">JYA64_01415</name>
</gene>